<name>L1IPN9_GUITC</name>
<evidence type="ECO:0000313" key="3">
    <source>
        <dbReference type="EnsemblProtists" id="EKX37834"/>
    </source>
</evidence>
<dbReference type="AlphaFoldDB" id="L1IPN9"/>
<feature type="compositionally biased region" description="Polar residues" evidence="1">
    <location>
        <begin position="51"/>
        <end position="64"/>
    </location>
</feature>
<accession>L1IPN9</accession>
<organism evidence="2">
    <name type="scientific">Guillardia theta (strain CCMP2712)</name>
    <name type="common">Cryptophyte</name>
    <dbReference type="NCBI Taxonomy" id="905079"/>
    <lineage>
        <taxon>Eukaryota</taxon>
        <taxon>Cryptophyceae</taxon>
        <taxon>Pyrenomonadales</taxon>
        <taxon>Geminigeraceae</taxon>
        <taxon>Guillardia</taxon>
    </lineage>
</organism>
<dbReference type="EnsemblProtists" id="EKX37834">
    <property type="protein sequence ID" value="EKX37834"/>
    <property type="gene ID" value="GUITHDRAFT_115974"/>
</dbReference>
<reference evidence="3" key="3">
    <citation type="submission" date="2016-03" db="UniProtKB">
        <authorList>
            <consortium name="EnsemblProtists"/>
        </authorList>
    </citation>
    <scope>IDENTIFICATION</scope>
</reference>
<proteinExistence type="predicted"/>
<feature type="region of interest" description="Disordered" evidence="1">
    <location>
        <begin position="97"/>
        <end position="127"/>
    </location>
</feature>
<gene>
    <name evidence="2" type="ORF">GUITHDRAFT_115974</name>
</gene>
<reference evidence="4" key="2">
    <citation type="submission" date="2012-11" db="EMBL/GenBank/DDBJ databases">
        <authorList>
            <person name="Kuo A."/>
            <person name="Curtis B.A."/>
            <person name="Tanifuji G."/>
            <person name="Burki F."/>
            <person name="Gruber A."/>
            <person name="Irimia M."/>
            <person name="Maruyama S."/>
            <person name="Arias M.C."/>
            <person name="Ball S.G."/>
            <person name="Gile G.H."/>
            <person name="Hirakawa Y."/>
            <person name="Hopkins J.F."/>
            <person name="Rensing S.A."/>
            <person name="Schmutz J."/>
            <person name="Symeonidi A."/>
            <person name="Elias M."/>
            <person name="Eveleigh R.J."/>
            <person name="Herman E.K."/>
            <person name="Klute M.J."/>
            <person name="Nakayama T."/>
            <person name="Obornik M."/>
            <person name="Reyes-Prieto A."/>
            <person name="Armbrust E.V."/>
            <person name="Aves S.J."/>
            <person name="Beiko R.G."/>
            <person name="Coutinho P."/>
            <person name="Dacks J.B."/>
            <person name="Durnford D.G."/>
            <person name="Fast N.M."/>
            <person name="Green B.R."/>
            <person name="Grisdale C."/>
            <person name="Hempe F."/>
            <person name="Henrissat B."/>
            <person name="Hoppner M.P."/>
            <person name="Ishida K.-I."/>
            <person name="Kim E."/>
            <person name="Koreny L."/>
            <person name="Kroth P.G."/>
            <person name="Liu Y."/>
            <person name="Malik S.-B."/>
            <person name="Maier U.G."/>
            <person name="McRose D."/>
            <person name="Mock T."/>
            <person name="Neilson J.A."/>
            <person name="Onodera N.T."/>
            <person name="Poole A.M."/>
            <person name="Pritham E.J."/>
            <person name="Richards T.A."/>
            <person name="Rocap G."/>
            <person name="Roy S.W."/>
            <person name="Sarai C."/>
            <person name="Schaack S."/>
            <person name="Shirato S."/>
            <person name="Slamovits C.H."/>
            <person name="Spencer D.F."/>
            <person name="Suzuki S."/>
            <person name="Worden A.Z."/>
            <person name="Zauner S."/>
            <person name="Barry K."/>
            <person name="Bell C."/>
            <person name="Bharti A.K."/>
            <person name="Crow J.A."/>
            <person name="Grimwood J."/>
            <person name="Kramer R."/>
            <person name="Lindquist E."/>
            <person name="Lucas S."/>
            <person name="Salamov A."/>
            <person name="McFadden G.I."/>
            <person name="Lane C.E."/>
            <person name="Keeling P.J."/>
            <person name="Gray M.W."/>
            <person name="Grigoriev I.V."/>
            <person name="Archibald J.M."/>
        </authorList>
    </citation>
    <scope>NUCLEOTIDE SEQUENCE</scope>
    <source>
        <strain evidence="4">CCMP2712</strain>
    </source>
</reference>
<evidence type="ECO:0000313" key="2">
    <source>
        <dbReference type="EMBL" id="EKX37834.1"/>
    </source>
</evidence>
<dbReference type="RefSeq" id="XP_005824814.1">
    <property type="nucleotide sequence ID" value="XM_005824757.1"/>
</dbReference>
<evidence type="ECO:0000256" key="1">
    <source>
        <dbReference type="SAM" id="MobiDB-lite"/>
    </source>
</evidence>
<feature type="compositionally biased region" description="Low complexity" evidence="1">
    <location>
        <begin position="14"/>
        <end position="23"/>
    </location>
</feature>
<dbReference type="EMBL" id="JH993054">
    <property type="protein sequence ID" value="EKX37834.1"/>
    <property type="molecule type" value="Genomic_DNA"/>
</dbReference>
<dbReference type="KEGG" id="gtt:GUITHDRAFT_115974"/>
<feature type="compositionally biased region" description="Acidic residues" evidence="1">
    <location>
        <begin position="106"/>
        <end position="123"/>
    </location>
</feature>
<sequence length="211" mass="23533">MTGFQTQGWKKKQQQATRAAAQQVGNQLPNKGSAYNKPKFQGKPNAKNFRQKNPNCSNENSGNYPKSKFKKNMTTTGGNDFIVNLAEALKQVAKRGHHLAESNDYSTDEENEEEQISEGDEEAPTPPRRLQKRFAYESEITGVGGQKVNTSMGGLLVGKMESVTNKSYAFATLATIIQDKNAACYSSRERSKRNSRYHHCKQGFHTILVLP</sequence>
<dbReference type="Proteomes" id="UP000011087">
    <property type="component" value="Unassembled WGS sequence"/>
</dbReference>
<reference evidence="2 4" key="1">
    <citation type="journal article" date="2012" name="Nature">
        <title>Algal genomes reveal evolutionary mosaicism and the fate of nucleomorphs.</title>
        <authorList>
            <consortium name="DOE Joint Genome Institute"/>
            <person name="Curtis B.A."/>
            <person name="Tanifuji G."/>
            <person name="Burki F."/>
            <person name="Gruber A."/>
            <person name="Irimia M."/>
            <person name="Maruyama S."/>
            <person name="Arias M.C."/>
            <person name="Ball S.G."/>
            <person name="Gile G.H."/>
            <person name="Hirakawa Y."/>
            <person name="Hopkins J.F."/>
            <person name="Kuo A."/>
            <person name="Rensing S.A."/>
            <person name="Schmutz J."/>
            <person name="Symeonidi A."/>
            <person name="Elias M."/>
            <person name="Eveleigh R.J."/>
            <person name="Herman E.K."/>
            <person name="Klute M.J."/>
            <person name="Nakayama T."/>
            <person name="Obornik M."/>
            <person name="Reyes-Prieto A."/>
            <person name="Armbrust E.V."/>
            <person name="Aves S.J."/>
            <person name="Beiko R.G."/>
            <person name="Coutinho P."/>
            <person name="Dacks J.B."/>
            <person name="Durnford D.G."/>
            <person name="Fast N.M."/>
            <person name="Green B.R."/>
            <person name="Grisdale C.J."/>
            <person name="Hempel F."/>
            <person name="Henrissat B."/>
            <person name="Hoppner M.P."/>
            <person name="Ishida K."/>
            <person name="Kim E."/>
            <person name="Koreny L."/>
            <person name="Kroth P.G."/>
            <person name="Liu Y."/>
            <person name="Malik S.B."/>
            <person name="Maier U.G."/>
            <person name="McRose D."/>
            <person name="Mock T."/>
            <person name="Neilson J.A."/>
            <person name="Onodera N.T."/>
            <person name="Poole A.M."/>
            <person name="Pritham E.J."/>
            <person name="Richards T.A."/>
            <person name="Rocap G."/>
            <person name="Roy S.W."/>
            <person name="Sarai C."/>
            <person name="Schaack S."/>
            <person name="Shirato S."/>
            <person name="Slamovits C.H."/>
            <person name="Spencer D.F."/>
            <person name="Suzuki S."/>
            <person name="Worden A.Z."/>
            <person name="Zauner S."/>
            <person name="Barry K."/>
            <person name="Bell C."/>
            <person name="Bharti A.K."/>
            <person name="Crow J.A."/>
            <person name="Grimwood J."/>
            <person name="Kramer R."/>
            <person name="Lindquist E."/>
            <person name="Lucas S."/>
            <person name="Salamov A."/>
            <person name="McFadden G.I."/>
            <person name="Lane C.E."/>
            <person name="Keeling P.J."/>
            <person name="Gray M.W."/>
            <person name="Grigoriev I.V."/>
            <person name="Archibald J.M."/>
        </authorList>
    </citation>
    <scope>NUCLEOTIDE SEQUENCE</scope>
    <source>
        <strain evidence="2 4">CCMP2712</strain>
    </source>
</reference>
<evidence type="ECO:0000313" key="4">
    <source>
        <dbReference type="Proteomes" id="UP000011087"/>
    </source>
</evidence>
<dbReference type="PaxDb" id="55529-EKX37834"/>
<dbReference type="HOGENOM" id="CLU_1306925_0_0_1"/>
<protein>
    <submittedName>
        <fullName evidence="2 3">Uncharacterized protein</fullName>
    </submittedName>
</protein>
<feature type="region of interest" description="Disordered" evidence="1">
    <location>
        <begin position="1"/>
        <end position="72"/>
    </location>
</feature>
<dbReference type="GeneID" id="17294613"/>
<keyword evidence="4" id="KW-1185">Reference proteome</keyword>